<comment type="caution">
    <text evidence="8">The sequence shown here is derived from an EMBL/GenBank/DDBJ whole genome shotgun (WGS) entry which is preliminary data.</text>
</comment>
<sequence length="227" mass="24236">MRAPPVSGVFEAPYPVVLDLVGKRALVVGAGPVAARKVAGLLRAGAHVTVVAPDAVSEIAEDPDVRWHERPYRRGEVASYAIAITATSDPAVNRQVARDGNAANVWVNSADDPANCAFILPSVVQRGQLQVSVSTNGRSPAMAQWARRRLEQLFTDAHGAALDVLAEVRAEVQQARGTSEVDGWTDALDDHFFDLVAAGELDAARDQLRRALGVDGEHDPTHQEVPS</sequence>
<evidence type="ECO:0000256" key="3">
    <source>
        <dbReference type="ARBA" id="ARBA00023002"/>
    </source>
</evidence>
<gene>
    <name evidence="8" type="ORF">BDK89_0992</name>
</gene>
<evidence type="ECO:0000256" key="6">
    <source>
        <dbReference type="ARBA" id="ARBA00047561"/>
    </source>
</evidence>
<proteinExistence type="predicted"/>
<dbReference type="Proteomes" id="UP000294558">
    <property type="component" value="Unassembled WGS sequence"/>
</dbReference>
<dbReference type="Pfam" id="PF14824">
    <property type="entry name" value="Sirohm_synth_M"/>
    <property type="match status" value="1"/>
</dbReference>
<dbReference type="InterPro" id="IPR028281">
    <property type="entry name" value="Sirohaem_synthase_central"/>
</dbReference>
<dbReference type="InterPro" id="IPR006367">
    <property type="entry name" value="Sirohaem_synthase_N"/>
</dbReference>
<reference evidence="8 9" key="1">
    <citation type="submission" date="2019-03" db="EMBL/GenBank/DDBJ databases">
        <title>Sequencing the genomes of 1000 actinobacteria strains.</title>
        <authorList>
            <person name="Klenk H.-P."/>
        </authorList>
    </citation>
    <scope>NUCLEOTIDE SEQUENCE [LARGE SCALE GENOMIC DNA]</scope>
    <source>
        <strain evidence="8 9">DSM 18936</strain>
    </source>
</reference>
<protein>
    <recommendedName>
        <fullName evidence="2">precorrin-2 dehydrogenase</fullName>
        <ecNumber evidence="2">1.3.1.76</ecNumber>
    </recommendedName>
</protein>
<dbReference type="GO" id="GO:0004325">
    <property type="term" value="F:ferrochelatase activity"/>
    <property type="evidence" value="ECO:0007669"/>
    <property type="project" value="InterPro"/>
</dbReference>
<dbReference type="NCBIfam" id="TIGR01470">
    <property type="entry name" value="cysG_Nterm"/>
    <property type="match status" value="1"/>
</dbReference>
<keyword evidence="4" id="KW-0520">NAD</keyword>
<keyword evidence="9" id="KW-1185">Reference proteome</keyword>
<dbReference type="RefSeq" id="WP_133867871.1">
    <property type="nucleotide sequence ID" value="NZ_SOAU01000001.1"/>
</dbReference>
<dbReference type="GO" id="GO:0019354">
    <property type="term" value="P:siroheme biosynthetic process"/>
    <property type="evidence" value="ECO:0007669"/>
    <property type="project" value="UniProtKB-UniPathway"/>
</dbReference>
<feature type="domain" description="Siroheme synthase central" evidence="7">
    <location>
        <begin position="126"/>
        <end position="152"/>
    </location>
</feature>
<dbReference type="Gene3D" id="3.40.50.720">
    <property type="entry name" value="NAD(P)-binding Rossmann-like Domain"/>
    <property type="match status" value="1"/>
</dbReference>
<dbReference type="GO" id="GO:0043115">
    <property type="term" value="F:precorrin-2 dehydrogenase activity"/>
    <property type="evidence" value="ECO:0007669"/>
    <property type="project" value="UniProtKB-EC"/>
</dbReference>
<comment type="pathway">
    <text evidence="1">Porphyrin-containing compound metabolism; siroheme biosynthesis; sirohydrochlorin from precorrin-2: step 1/1.</text>
</comment>
<dbReference type="InterPro" id="IPR036291">
    <property type="entry name" value="NAD(P)-bd_dom_sf"/>
</dbReference>
<comment type="catalytic activity">
    <reaction evidence="6">
        <text>precorrin-2 + NAD(+) = sirohydrochlorin + NADH + 2 H(+)</text>
        <dbReference type="Rhea" id="RHEA:15613"/>
        <dbReference type="ChEBI" id="CHEBI:15378"/>
        <dbReference type="ChEBI" id="CHEBI:57540"/>
        <dbReference type="ChEBI" id="CHEBI:57945"/>
        <dbReference type="ChEBI" id="CHEBI:58351"/>
        <dbReference type="ChEBI" id="CHEBI:58827"/>
        <dbReference type="EC" id="1.3.1.76"/>
    </reaction>
</comment>
<dbReference type="PANTHER" id="PTHR35330">
    <property type="entry name" value="SIROHEME BIOSYNTHESIS PROTEIN MET8"/>
    <property type="match status" value="1"/>
</dbReference>
<evidence type="ECO:0000313" key="9">
    <source>
        <dbReference type="Proteomes" id="UP000294558"/>
    </source>
</evidence>
<dbReference type="OrthoDB" id="9815856at2"/>
<evidence type="ECO:0000259" key="7">
    <source>
        <dbReference type="Pfam" id="PF14824"/>
    </source>
</evidence>
<dbReference type="SUPFAM" id="SSF75615">
    <property type="entry name" value="Siroheme synthase middle domains-like"/>
    <property type="match status" value="1"/>
</dbReference>
<dbReference type="UniPathway" id="UPA00262">
    <property type="reaction ID" value="UER00222"/>
</dbReference>
<dbReference type="Pfam" id="PF13241">
    <property type="entry name" value="NAD_binding_7"/>
    <property type="match status" value="1"/>
</dbReference>
<dbReference type="EMBL" id="SOAU01000001">
    <property type="protein sequence ID" value="TDT15422.1"/>
    <property type="molecule type" value="Genomic_DNA"/>
</dbReference>
<keyword evidence="3" id="KW-0560">Oxidoreductase</keyword>
<dbReference type="InterPro" id="IPR028161">
    <property type="entry name" value="Met8-like"/>
</dbReference>
<dbReference type="PANTHER" id="PTHR35330:SF1">
    <property type="entry name" value="SIROHEME BIOSYNTHESIS PROTEIN MET8"/>
    <property type="match status" value="1"/>
</dbReference>
<evidence type="ECO:0000256" key="1">
    <source>
        <dbReference type="ARBA" id="ARBA00005010"/>
    </source>
</evidence>
<organism evidence="8 9">
    <name type="scientific">Ilumatobacter fluminis</name>
    <dbReference type="NCBI Taxonomy" id="467091"/>
    <lineage>
        <taxon>Bacteria</taxon>
        <taxon>Bacillati</taxon>
        <taxon>Actinomycetota</taxon>
        <taxon>Acidimicrobiia</taxon>
        <taxon>Acidimicrobiales</taxon>
        <taxon>Ilumatobacteraceae</taxon>
        <taxon>Ilumatobacter</taxon>
    </lineage>
</organism>
<evidence type="ECO:0000256" key="4">
    <source>
        <dbReference type="ARBA" id="ARBA00023027"/>
    </source>
</evidence>
<keyword evidence="5" id="KW-0627">Porphyrin biosynthesis</keyword>
<dbReference type="SUPFAM" id="SSF51735">
    <property type="entry name" value="NAD(P)-binding Rossmann-fold domains"/>
    <property type="match status" value="1"/>
</dbReference>
<dbReference type="Gene3D" id="3.30.160.110">
    <property type="entry name" value="Siroheme synthase, domain 2"/>
    <property type="match status" value="1"/>
</dbReference>
<name>A0A4R7HWG0_9ACTN</name>
<accession>A0A4R7HWG0</accession>
<evidence type="ECO:0000256" key="5">
    <source>
        <dbReference type="ARBA" id="ARBA00023244"/>
    </source>
</evidence>
<dbReference type="EC" id="1.3.1.76" evidence="2"/>
<evidence type="ECO:0000256" key="2">
    <source>
        <dbReference type="ARBA" id="ARBA00012400"/>
    </source>
</evidence>
<dbReference type="AlphaFoldDB" id="A0A4R7HWG0"/>
<evidence type="ECO:0000313" key="8">
    <source>
        <dbReference type="EMBL" id="TDT15422.1"/>
    </source>
</evidence>